<dbReference type="PANTHER" id="PTHR12547:SF18">
    <property type="entry name" value="PROTEIN TIS11"/>
    <property type="match status" value="1"/>
</dbReference>
<dbReference type="GO" id="GO:0008270">
    <property type="term" value="F:zinc ion binding"/>
    <property type="evidence" value="ECO:0007669"/>
    <property type="project" value="UniProtKB-KW"/>
</dbReference>
<dbReference type="OrthoDB" id="410307at2759"/>
<feature type="zinc finger region" description="C3H1-type" evidence="5">
    <location>
        <begin position="213"/>
        <end position="241"/>
    </location>
</feature>
<keyword evidence="2" id="KW-0677">Repeat</keyword>
<evidence type="ECO:0000256" key="5">
    <source>
        <dbReference type="PROSITE-ProRule" id="PRU00723"/>
    </source>
</evidence>
<protein>
    <submittedName>
        <fullName evidence="8">Zinc finger protein like</fullName>
    </submittedName>
</protein>
<evidence type="ECO:0000256" key="6">
    <source>
        <dbReference type="SAM" id="MobiDB-lite"/>
    </source>
</evidence>
<feature type="compositionally biased region" description="Polar residues" evidence="6">
    <location>
        <begin position="1"/>
        <end position="10"/>
    </location>
</feature>
<feature type="domain" description="C3H1-type" evidence="7">
    <location>
        <begin position="213"/>
        <end position="241"/>
    </location>
</feature>
<dbReference type="SMART" id="SM00356">
    <property type="entry name" value="ZnF_C3H1"/>
    <property type="match status" value="1"/>
</dbReference>
<gene>
    <name evidence="8" type="ORF">FRX31_022684</name>
</gene>
<name>A0A7J6VSM1_THATH</name>
<dbReference type="AlphaFoldDB" id="A0A7J6VSM1"/>
<dbReference type="PROSITE" id="PS50103">
    <property type="entry name" value="ZF_C3H1"/>
    <property type="match status" value="1"/>
</dbReference>
<evidence type="ECO:0000259" key="7">
    <source>
        <dbReference type="PROSITE" id="PS50103"/>
    </source>
</evidence>
<feature type="region of interest" description="Disordered" evidence="6">
    <location>
        <begin position="1"/>
        <end position="26"/>
    </location>
</feature>
<evidence type="ECO:0000256" key="3">
    <source>
        <dbReference type="ARBA" id="ARBA00022771"/>
    </source>
</evidence>
<keyword evidence="4 5" id="KW-0862">Zinc</keyword>
<dbReference type="Pfam" id="PF00642">
    <property type="entry name" value="zf-CCCH"/>
    <property type="match status" value="1"/>
</dbReference>
<dbReference type="Proteomes" id="UP000554482">
    <property type="component" value="Unassembled WGS sequence"/>
</dbReference>
<evidence type="ECO:0000256" key="1">
    <source>
        <dbReference type="ARBA" id="ARBA00022723"/>
    </source>
</evidence>
<evidence type="ECO:0000256" key="2">
    <source>
        <dbReference type="ARBA" id="ARBA00022737"/>
    </source>
</evidence>
<evidence type="ECO:0000313" key="8">
    <source>
        <dbReference type="EMBL" id="KAF5187727.1"/>
    </source>
</evidence>
<dbReference type="EMBL" id="JABWDY010027648">
    <property type="protein sequence ID" value="KAF5187727.1"/>
    <property type="molecule type" value="Genomic_DNA"/>
</dbReference>
<evidence type="ECO:0000256" key="4">
    <source>
        <dbReference type="ARBA" id="ARBA00022833"/>
    </source>
</evidence>
<evidence type="ECO:0000313" key="9">
    <source>
        <dbReference type="Proteomes" id="UP000554482"/>
    </source>
</evidence>
<dbReference type="SUPFAM" id="SSF90229">
    <property type="entry name" value="CCCH zinc finger"/>
    <property type="match status" value="1"/>
</dbReference>
<dbReference type="InterPro" id="IPR036855">
    <property type="entry name" value="Znf_CCCH_sf"/>
</dbReference>
<dbReference type="InterPro" id="IPR045877">
    <property type="entry name" value="ZFP36-like"/>
</dbReference>
<sequence length="352" mass="38859">MHYKFTTTPVRRSAAPQTPTPTPSGRELHLTQLIEAFAEILMETFNSNIRRSNKSTSTSPIIDSLMMRSSRYPSSSSYNINSPPFSDPFIINNSENIIYKPSLLRYSRSTKPSIDVFGSPTKQYLHHQNQLLKASCRSSLTSPLASIENLLTPPSRSPPHPVFAKTSVKAEEDVLVMDGILVKSPSSSGNGSGIRAKSPLNFGSLPGSPNSYLFRTEICPSWEEAGICLYGSKCQFAHSKEDLRPSRFSPKNKPEGLTYKANTIGGTCSYGTKGRFVQHAAAVNEGSLPQKVEQRHGTIDWSPIDDGIAVRLPSYPTVESPTREALDAYINSVLYGSRQKHRLPVFKEFCPD</sequence>
<dbReference type="InterPro" id="IPR000571">
    <property type="entry name" value="Znf_CCCH"/>
</dbReference>
<keyword evidence="1 5" id="KW-0479">Metal-binding</keyword>
<comment type="caution">
    <text evidence="8">The sequence shown here is derived from an EMBL/GenBank/DDBJ whole genome shotgun (WGS) entry which is preliminary data.</text>
</comment>
<keyword evidence="9" id="KW-1185">Reference proteome</keyword>
<accession>A0A7J6VSM1</accession>
<dbReference type="PANTHER" id="PTHR12547">
    <property type="entry name" value="CCCH ZINC FINGER/TIS11-RELATED"/>
    <property type="match status" value="1"/>
</dbReference>
<organism evidence="8 9">
    <name type="scientific">Thalictrum thalictroides</name>
    <name type="common">Rue-anemone</name>
    <name type="synonym">Anemone thalictroides</name>
    <dbReference type="NCBI Taxonomy" id="46969"/>
    <lineage>
        <taxon>Eukaryota</taxon>
        <taxon>Viridiplantae</taxon>
        <taxon>Streptophyta</taxon>
        <taxon>Embryophyta</taxon>
        <taxon>Tracheophyta</taxon>
        <taxon>Spermatophyta</taxon>
        <taxon>Magnoliopsida</taxon>
        <taxon>Ranunculales</taxon>
        <taxon>Ranunculaceae</taxon>
        <taxon>Thalictroideae</taxon>
        <taxon>Thalictrum</taxon>
    </lineage>
</organism>
<dbReference type="Gene3D" id="4.10.1000.10">
    <property type="entry name" value="Zinc finger, CCCH-type"/>
    <property type="match status" value="1"/>
</dbReference>
<dbReference type="GO" id="GO:0003729">
    <property type="term" value="F:mRNA binding"/>
    <property type="evidence" value="ECO:0007669"/>
    <property type="project" value="InterPro"/>
</dbReference>
<reference evidence="8 9" key="1">
    <citation type="submission" date="2020-06" db="EMBL/GenBank/DDBJ databases">
        <title>Transcriptomic and genomic resources for Thalictrum thalictroides and T. hernandezii: Facilitating candidate gene discovery in an emerging model plant lineage.</title>
        <authorList>
            <person name="Arias T."/>
            <person name="Riano-Pachon D.M."/>
            <person name="Di Stilio V.S."/>
        </authorList>
    </citation>
    <scope>NUCLEOTIDE SEQUENCE [LARGE SCALE GENOMIC DNA]</scope>
    <source>
        <strain evidence="9">cv. WT478/WT964</strain>
        <tissue evidence="8">Leaves</tissue>
    </source>
</reference>
<dbReference type="FunFam" id="4.10.1000.10:FF:000001">
    <property type="entry name" value="zinc finger CCCH domain-containing protein 15-like"/>
    <property type="match status" value="1"/>
</dbReference>
<keyword evidence="3 5" id="KW-0863">Zinc-finger</keyword>
<proteinExistence type="predicted"/>